<proteinExistence type="predicted"/>
<name>A0A061SJ29_9CHLO</name>
<evidence type="ECO:0000313" key="2">
    <source>
        <dbReference type="EMBL" id="JAC83059.1"/>
    </source>
</evidence>
<protein>
    <submittedName>
        <fullName evidence="2">Uncharacterized protein</fullName>
    </submittedName>
</protein>
<sequence length="27" mass="2999">MASSTPAQQFRPSKTTSSKVTERFRIG</sequence>
<feature type="compositionally biased region" description="Polar residues" evidence="1">
    <location>
        <begin position="1"/>
        <end position="19"/>
    </location>
</feature>
<reference evidence="2" key="1">
    <citation type="submission" date="2014-05" db="EMBL/GenBank/DDBJ databases">
        <title>The transcriptome of the halophilic microalga Tetraselmis sp. GSL018 isolated from the Great Salt Lake, Utah.</title>
        <authorList>
            <person name="Jinkerson R.E."/>
            <person name="D'Adamo S."/>
            <person name="Posewitz M.C."/>
        </authorList>
    </citation>
    <scope>NUCLEOTIDE SEQUENCE</scope>
    <source>
        <strain evidence="2">GSL018</strain>
    </source>
</reference>
<gene>
    <name evidence="2" type="ORF">TSPGSL018_4258</name>
</gene>
<organism evidence="2">
    <name type="scientific">Tetraselmis sp. GSL018</name>
    <dbReference type="NCBI Taxonomy" id="582737"/>
    <lineage>
        <taxon>Eukaryota</taxon>
        <taxon>Viridiplantae</taxon>
        <taxon>Chlorophyta</taxon>
        <taxon>core chlorophytes</taxon>
        <taxon>Chlorodendrophyceae</taxon>
        <taxon>Chlorodendrales</taxon>
        <taxon>Chlorodendraceae</taxon>
        <taxon>Tetraselmis</taxon>
    </lineage>
</organism>
<evidence type="ECO:0000256" key="1">
    <source>
        <dbReference type="SAM" id="MobiDB-lite"/>
    </source>
</evidence>
<accession>A0A061SJ29</accession>
<dbReference type="EMBL" id="GBEZ01001959">
    <property type="protein sequence ID" value="JAC83059.1"/>
    <property type="molecule type" value="Transcribed_RNA"/>
</dbReference>
<dbReference type="AlphaFoldDB" id="A0A061SJ29"/>
<feature type="region of interest" description="Disordered" evidence="1">
    <location>
        <begin position="1"/>
        <end position="27"/>
    </location>
</feature>